<dbReference type="EMBL" id="LFYR01000864">
    <property type="protein sequence ID" value="KMZ68100.1"/>
    <property type="molecule type" value="Genomic_DNA"/>
</dbReference>
<feature type="chain" id="PRO_5005527618" description="Glycine-rich protein" evidence="1">
    <location>
        <begin position="28"/>
        <end position="138"/>
    </location>
</feature>
<keyword evidence="1" id="KW-0732">Signal</keyword>
<evidence type="ECO:0008006" key="4">
    <source>
        <dbReference type="Google" id="ProtNLM"/>
    </source>
</evidence>
<feature type="signal peptide" evidence="1">
    <location>
        <begin position="1"/>
        <end position="27"/>
    </location>
</feature>
<evidence type="ECO:0000256" key="1">
    <source>
        <dbReference type="SAM" id="SignalP"/>
    </source>
</evidence>
<evidence type="ECO:0000313" key="2">
    <source>
        <dbReference type="EMBL" id="KMZ68100.1"/>
    </source>
</evidence>
<dbReference type="OMA" id="RDIPIAN"/>
<dbReference type="PANTHER" id="PTHR34463:SF12">
    <property type="entry name" value="GLYCINE-RICH PROTEIN"/>
    <property type="match status" value="1"/>
</dbReference>
<gene>
    <name evidence="2" type="ORF">ZOSMA_24G01230</name>
</gene>
<reference evidence="3" key="1">
    <citation type="journal article" date="2016" name="Nature">
        <title>The genome of the seagrass Zostera marina reveals angiosperm adaptation to the sea.</title>
        <authorList>
            <person name="Olsen J.L."/>
            <person name="Rouze P."/>
            <person name="Verhelst B."/>
            <person name="Lin Y.-C."/>
            <person name="Bayer T."/>
            <person name="Collen J."/>
            <person name="Dattolo E."/>
            <person name="De Paoli E."/>
            <person name="Dittami S."/>
            <person name="Maumus F."/>
            <person name="Michel G."/>
            <person name="Kersting A."/>
            <person name="Lauritano C."/>
            <person name="Lohaus R."/>
            <person name="Toepel M."/>
            <person name="Tonon T."/>
            <person name="Vanneste K."/>
            <person name="Amirebrahimi M."/>
            <person name="Brakel J."/>
            <person name="Bostroem C."/>
            <person name="Chovatia M."/>
            <person name="Grimwood J."/>
            <person name="Jenkins J.W."/>
            <person name="Jueterbock A."/>
            <person name="Mraz A."/>
            <person name="Stam W.T."/>
            <person name="Tice H."/>
            <person name="Bornberg-Bauer E."/>
            <person name="Green P.J."/>
            <person name="Pearson G.A."/>
            <person name="Procaccini G."/>
            <person name="Duarte C.M."/>
            <person name="Schmutz J."/>
            <person name="Reusch T.B.H."/>
            <person name="Van de Peer Y."/>
        </authorList>
    </citation>
    <scope>NUCLEOTIDE SEQUENCE [LARGE SCALE GENOMIC DNA]</scope>
    <source>
        <strain evidence="3">cv. Finnish</strain>
    </source>
</reference>
<name>A0A0K9PIQ3_ZOSMR</name>
<sequence>MTSPRSCSRLAVSILILLLALTTGGSAGRDIPIANAGKGVEEEKSVFTYAGLGGYNGVGSSGHPFGGVGAGVGAAGDMGGLDGLGGLGAVNGGLGGLPGLDGSTGLGGLGGGMPLGGLGGLGGGLGGLGGGLGGAGVP</sequence>
<dbReference type="AlphaFoldDB" id="A0A0K9PIQ3"/>
<comment type="caution">
    <text evidence="2">The sequence shown here is derived from an EMBL/GenBank/DDBJ whole genome shotgun (WGS) entry which is preliminary data.</text>
</comment>
<dbReference type="PANTHER" id="PTHR34463">
    <property type="entry name" value="GLYCINE-RICH PROTEIN"/>
    <property type="match status" value="1"/>
</dbReference>
<proteinExistence type="predicted"/>
<protein>
    <recommendedName>
        <fullName evidence="4">Glycine-rich protein</fullName>
    </recommendedName>
</protein>
<dbReference type="Proteomes" id="UP000036987">
    <property type="component" value="Unassembled WGS sequence"/>
</dbReference>
<evidence type="ECO:0000313" key="3">
    <source>
        <dbReference type="Proteomes" id="UP000036987"/>
    </source>
</evidence>
<keyword evidence="3" id="KW-1185">Reference proteome</keyword>
<organism evidence="2 3">
    <name type="scientific">Zostera marina</name>
    <name type="common">Eelgrass</name>
    <dbReference type="NCBI Taxonomy" id="29655"/>
    <lineage>
        <taxon>Eukaryota</taxon>
        <taxon>Viridiplantae</taxon>
        <taxon>Streptophyta</taxon>
        <taxon>Embryophyta</taxon>
        <taxon>Tracheophyta</taxon>
        <taxon>Spermatophyta</taxon>
        <taxon>Magnoliopsida</taxon>
        <taxon>Liliopsida</taxon>
        <taxon>Zosteraceae</taxon>
        <taxon>Zostera</taxon>
    </lineage>
</organism>
<accession>A0A0K9PIQ3</accession>